<evidence type="ECO:0008006" key="3">
    <source>
        <dbReference type="Google" id="ProtNLM"/>
    </source>
</evidence>
<evidence type="ECO:0000313" key="2">
    <source>
        <dbReference type="Proteomes" id="UP000028864"/>
    </source>
</evidence>
<evidence type="ECO:0000313" key="1">
    <source>
        <dbReference type="EMBL" id="CDQ47323.1"/>
    </source>
</evidence>
<dbReference type="RefSeq" id="WP_030132754.1">
    <property type="nucleotide sequence ID" value="NZ_JAKNRE010000001.1"/>
</dbReference>
<reference evidence="1" key="1">
    <citation type="submission" date="2014-05" db="EMBL/GenBank/DDBJ databases">
        <authorList>
            <person name="Urmite Genomes"/>
        </authorList>
    </citation>
    <scope>NUCLEOTIDE SEQUENCE</scope>
    <source>
        <strain evidence="1">DSM 44074</strain>
    </source>
</reference>
<dbReference type="EMBL" id="LK021343">
    <property type="protein sequence ID" value="CDQ47323.1"/>
    <property type="molecule type" value="Genomic_DNA"/>
</dbReference>
<name>A0AAV2WU81_MYCNE</name>
<sequence length="88" mass="9820">MTSFQDTHFSSVDRYALGVDTKSGCHYFAIPVSNGVLDYEELSAVTPPAYKLFIQNSFAAARFAQECRRRERGDLLLQHPGTNCGTPF</sequence>
<accession>A0AAV2WU81</accession>
<dbReference type="AlphaFoldDB" id="A0AAV2WU81"/>
<reference evidence="1" key="2">
    <citation type="submission" date="2015-09" db="EMBL/GenBank/DDBJ databases">
        <title>Draft genome sequence of Mycobacterium neoaurum DSM 44074.</title>
        <authorList>
            <person name="Croce O."/>
            <person name="Robert C."/>
            <person name="Raoult D."/>
            <person name="Drancourt M."/>
        </authorList>
    </citation>
    <scope>NUCLEOTIDE SEQUENCE</scope>
    <source>
        <strain evidence="1">DSM 44074</strain>
    </source>
</reference>
<protein>
    <recommendedName>
        <fullName evidence="3">KTSC domain-containing protein</fullName>
    </recommendedName>
</protein>
<organism evidence="1 2">
    <name type="scientific">Mycolicibacterium neoaurum</name>
    <name type="common">Mycobacterium neoaurum</name>
    <dbReference type="NCBI Taxonomy" id="1795"/>
    <lineage>
        <taxon>Bacteria</taxon>
        <taxon>Bacillati</taxon>
        <taxon>Actinomycetota</taxon>
        <taxon>Actinomycetes</taxon>
        <taxon>Mycobacteriales</taxon>
        <taxon>Mycobacteriaceae</taxon>
        <taxon>Mycolicibacterium</taxon>
    </lineage>
</organism>
<dbReference type="Proteomes" id="UP000028864">
    <property type="component" value="Unassembled WGS sequence"/>
</dbReference>
<gene>
    <name evidence="1" type="ORF">BN1047_05244</name>
</gene>
<proteinExistence type="predicted"/>